<feature type="compositionally biased region" description="Basic and acidic residues" evidence="1">
    <location>
        <begin position="16"/>
        <end position="29"/>
    </location>
</feature>
<dbReference type="EMBL" id="BPLR01014395">
    <property type="protein sequence ID" value="GIY68542.1"/>
    <property type="molecule type" value="Genomic_DNA"/>
</dbReference>
<feature type="region of interest" description="Disordered" evidence="1">
    <location>
        <begin position="1"/>
        <end position="29"/>
    </location>
</feature>
<dbReference type="Proteomes" id="UP001054945">
    <property type="component" value="Unassembled WGS sequence"/>
</dbReference>
<evidence type="ECO:0000256" key="1">
    <source>
        <dbReference type="SAM" id="MobiDB-lite"/>
    </source>
</evidence>
<accession>A0AAV4VE07</accession>
<comment type="caution">
    <text evidence="2">The sequence shown here is derived from an EMBL/GenBank/DDBJ whole genome shotgun (WGS) entry which is preliminary data.</text>
</comment>
<reference evidence="2 3" key="1">
    <citation type="submission" date="2021-06" db="EMBL/GenBank/DDBJ databases">
        <title>Caerostris extrusa draft genome.</title>
        <authorList>
            <person name="Kono N."/>
            <person name="Arakawa K."/>
        </authorList>
    </citation>
    <scope>NUCLEOTIDE SEQUENCE [LARGE SCALE GENOMIC DNA]</scope>
</reference>
<dbReference type="AlphaFoldDB" id="A0AAV4VE07"/>
<proteinExistence type="predicted"/>
<name>A0AAV4VE07_CAEEX</name>
<sequence length="76" mass="9246">MNSTEYCDSEQNPESDESRDIHPETKKEDAFKHAYRYRHFRRKPRHEGVTETIGWRQHFVQVLSNVVKRFRNIGRN</sequence>
<protein>
    <submittedName>
        <fullName evidence="2">Uncharacterized protein</fullName>
    </submittedName>
</protein>
<gene>
    <name evidence="2" type="ORF">CEXT_286971</name>
</gene>
<keyword evidence="3" id="KW-1185">Reference proteome</keyword>
<organism evidence="2 3">
    <name type="scientific">Caerostris extrusa</name>
    <name type="common">Bark spider</name>
    <name type="synonym">Caerostris bankana</name>
    <dbReference type="NCBI Taxonomy" id="172846"/>
    <lineage>
        <taxon>Eukaryota</taxon>
        <taxon>Metazoa</taxon>
        <taxon>Ecdysozoa</taxon>
        <taxon>Arthropoda</taxon>
        <taxon>Chelicerata</taxon>
        <taxon>Arachnida</taxon>
        <taxon>Araneae</taxon>
        <taxon>Araneomorphae</taxon>
        <taxon>Entelegynae</taxon>
        <taxon>Araneoidea</taxon>
        <taxon>Araneidae</taxon>
        <taxon>Caerostris</taxon>
    </lineage>
</organism>
<evidence type="ECO:0000313" key="2">
    <source>
        <dbReference type="EMBL" id="GIY68542.1"/>
    </source>
</evidence>
<evidence type="ECO:0000313" key="3">
    <source>
        <dbReference type="Proteomes" id="UP001054945"/>
    </source>
</evidence>